<reference evidence="3 4" key="1">
    <citation type="journal article" date="2013" name="Nature">
        <title>Insights into bilaterian evolution from three spiralian genomes.</title>
        <authorList>
            <person name="Simakov O."/>
            <person name="Marletaz F."/>
            <person name="Cho S.J."/>
            <person name="Edsinger-Gonzales E."/>
            <person name="Havlak P."/>
            <person name="Hellsten U."/>
            <person name="Kuo D.H."/>
            <person name="Larsson T."/>
            <person name="Lv J."/>
            <person name="Arendt D."/>
            <person name="Savage R."/>
            <person name="Osoegawa K."/>
            <person name="de Jong P."/>
            <person name="Grimwood J."/>
            <person name="Chapman J.A."/>
            <person name="Shapiro H."/>
            <person name="Aerts A."/>
            <person name="Otillar R.P."/>
            <person name="Terry A.Y."/>
            <person name="Boore J.L."/>
            <person name="Grigoriev I.V."/>
            <person name="Lindberg D.R."/>
            <person name="Seaver E.C."/>
            <person name="Weisblat D.A."/>
            <person name="Putnam N.H."/>
            <person name="Rokhsar D.S."/>
        </authorList>
    </citation>
    <scope>NUCLEOTIDE SEQUENCE [LARGE SCALE GENOMIC DNA]</scope>
</reference>
<dbReference type="STRING" id="225164.V4CSM6"/>
<dbReference type="GO" id="GO:1990247">
    <property type="term" value="F:N6-methyladenosine-containing RNA reader activity"/>
    <property type="evidence" value="ECO:0007669"/>
    <property type="project" value="TreeGrafter"/>
</dbReference>
<dbReference type="PANTHER" id="PTHR12357">
    <property type="entry name" value="YTH YT521-B HOMOLOGY DOMAIN-CONTAINING"/>
    <property type="match status" value="1"/>
</dbReference>
<dbReference type="CDD" id="cd21134">
    <property type="entry name" value="YTH"/>
    <property type="match status" value="1"/>
</dbReference>
<protein>
    <recommendedName>
        <fullName evidence="2">YTH domain-containing protein</fullName>
    </recommendedName>
</protein>
<name>V4CSM6_LOTGI</name>
<dbReference type="Proteomes" id="UP000030746">
    <property type="component" value="Unassembled WGS sequence"/>
</dbReference>
<dbReference type="GO" id="GO:0003729">
    <property type="term" value="F:mRNA binding"/>
    <property type="evidence" value="ECO:0007669"/>
    <property type="project" value="TreeGrafter"/>
</dbReference>
<gene>
    <name evidence="3" type="ORF">LOTGIDRAFT_228083</name>
</gene>
<evidence type="ECO:0000313" key="4">
    <source>
        <dbReference type="Proteomes" id="UP000030746"/>
    </source>
</evidence>
<feature type="domain" description="YTH" evidence="2">
    <location>
        <begin position="192"/>
        <end position="329"/>
    </location>
</feature>
<feature type="region of interest" description="Disordered" evidence="1">
    <location>
        <begin position="62"/>
        <end position="180"/>
    </location>
</feature>
<dbReference type="Pfam" id="PF04146">
    <property type="entry name" value="YTH"/>
    <property type="match status" value="1"/>
</dbReference>
<keyword evidence="4" id="KW-1185">Reference proteome</keyword>
<dbReference type="OrthoDB" id="5842105at2759"/>
<accession>V4CSM6</accession>
<dbReference type="AlphaFoldDB" id="V4CSM6"/>
<dbReference type="PROSITE" id="PS50882">
    <property type="entry name" value="YTH"/>
    <property type="match status" value="1"/>
</dbReference>
<sequence length="395" mass="44222">MNIESEGSKGSESVINVLDAILGEDELTTTASDAVVNVLDAILEGENDLNTDVKDDKGIKVKTPTKINKSPVKKTVKSTEVNTPSPDKKKIRKPEGVEKMVEEDDKLNLSLSADETDEIKPVQENMEYDTRSEAESSFSGSDNDEGGKKRRRKRKSSDQRDISPIQWDQTSNHSDDDSRRARSKIKYVFRNACYFLIKSNNHENVALAKAKGVWSTPPQNEARLNQAFREYDNVILIFSVKESGRFQGFARVSEEATKDHPPIRWVLPPGMSARALSGVFKLDWITRHDLSFTKVNHLHNPWNDNLPVKIGRDGQEIEPTCGETLCRLFPADDNIDLIAIAKKIVKSGKRTVHHPEKTREKFQTTRRGGGSAGVFNRLGIITVFGEIDVHGRGLT</sequence>
<dbReference type="KEGG" id="lgi:LOTGIDRAFT_228083"/>
<evidence type="ECO:0000256" key="1">
    <source>
        <dbReference type="SAM" id="MobiDB-lite"/>
    </source>
</evidence>
<dbReference type="EMBL" id="KB199650">
    <property type="protein sequence ID" value="ESP05545.1"/>
    <property type="molecule type" value="Genomic_DNA"/>
</dbReference>
<dbReference type="GO" id="GO:0005654">
    <property type="term" value="C:nucleoplasm"/>
    <property type="evidence" value="ECO:0007669"/>
    <property type="project" value="TreeGrafter"/>
</dbReference>
<dbReference type="RefSeq" id="XP_009044090.1">
    <property type="nucleotide sequence ID" value="XM_009045842.1"/>
</dbReference>
<dbReference type="PANTHER" id="PTHR12357:SF3">
    <property type="entry name" value="YTH DOMAIN-CONTAINING PROTEIN 1"/>
    <property type="match status" value="1"/>
</dbReference>
<dbReference type="GO" id="GO:0000381">
    <property type="term" value="P:regulation of alternative mRNA splicing, via spliceosome"/>
    <property type="evidence" value="ECO:0007669"/>
    <property type="project" value="TreeGrafter"/>
</dbReference>
<dbReference type="OMA" id="FNESTHY"/>
<proteinExistence type="predicted"/>
<dbReference type="Gene3D" id="3.10.590.10">
    <property type="entry name" value="ph1033 like domains"/>
    <property type="match status" value="1"/>
</dbReference>
<evidence type="ECO:0000259" key="2">
    <source>
        <dbReference type="PROSITE" id="PS50882"/>
    </source>
</evidence>
<dbReference type="GO" id="GO:0000398">
    <property type="term" value="P:mRNA splicing, via spliceosome"/>
    <property type="evidence" value="ECO:0007669"/>
    <property type="project" value="TreeGrafter"/>
</dbReference>
<dbReference type="InterPro" id="IPR007275">
    <property type="entry name" value="YTH_domain"/>
</dbReference>
<organism evidence="3 4">
    <name type="scientific">Lottia gigantea</name>
    <name type="common">Giant owl limpet</name>
    <dbReference type="NCBI Taxonomy" id="225164"/>
    <lineage>
        <taxon>Eukaryota</taxon>
        <taxon>Metazoa</taxon>
        <taxon>Spiralia</taxon>
        <taxon>Lophotrochozoa</taxon>
        <taxon>Mollusca</taxon>
        <taxon>Gastropoda</taxon>
        <taxon>Patellogastropoda</taxon>
        <taxon>Lottioidea</taxon>
        <taxon>Lottiidae</taxon>
        <taxon>Lottia</taxon>
    </lineage>
</organism>
<evidence type="ECO:0000313" key="3">
    <source>
        <dbReference type="EMBL" id="ESP05545.1"/>
    </source>
</evidence>
<dbReference type="CTD" id="20247535"/>
<dbReference type="HOGENOM" id="CLU_698864_0_0_1"/>
<dbReference type="GeneID" id="20247535"/>
<dbReference type="InterPro" id="IPR045168">
    <property type="entry name" value="YTH_prot"/>
</dbReference>